<dbReference type="RefSeq" id="WP_009059116.1">
    <property type="nucleotide sequence ID" value="NZ_JAHXRZ010000015.1"/>
</dbReference>
<evidence type="ECO:0000256" key="1">
    <source>
        <dbReference type="SAM" id="SignalP"/>
    </source>
</evidence>
<proteinExistence type="predicted"/>
<reference evidence="2" key="1">
    <citation type="submission" date="2023-03" db="EMBL/GenBank/DDBJ databases">
        <authorList>
            <person name="Cremers G."/>
            <person name="Picone N."/>
        </authorList>
    </citation>
    <scope>NUCLEOTIDE SEQUENCE</scope>
    <source>
        <strain evidence="2">Sample_alias</strain>
    </source>
</reference>
<dbReference type="Proteomes" id="UP001161497">
    <property type="component" value="Chromosome"/>
</dbReference>
<evidence type="ECO:0000313" key="2">
    <source>
        <dbReference type="EMBL" id="CAI9086180.1"/>
    </source>
</evidence>
<keyword evidence="1" id="KW-0732">Signal</keyword>
<evidence type="ECO:0008006" key="4">
    <source>
        <dbReference type="Google" id="ProtNLM"/>
    </source>
</evidence>
<accession>A0ABM9IER1</accession>
<sequence>MKKGLIFLFFLYFLSSSIGQSTIVQTSKGERLTILNSYEEAKAIPPGKTFAMICGKCKGVWMTIVKKASKEHLAWFDSSQWQNCPGLCKGLIHAKETKSHKHLFLCSHCGEHSAFACCGS</sequence>
<organism evidence="2 3">
    <name type="scientific">Candidatus Methylacidiphilum fumarolicum</name>
    <dbReference type="NCBI Taxonomy" id="591154"/>
    <lineage>
        <taxon>Bacteria</taxon>
        <taxon>Pseudomonadati</taxon>
        <taxon>Verrucomicrobiota</taxon>
        <taxon>Methylacidiphilae</taxon>
        <taxon>Methylacidiphilales</taxon>
        <taxon>Methylacidiphilaceae</taxon>
        <taxon>Methylacidiphilum (ex Ratnadevi et al. 2023)</taxon>
    </lineage>
</organism>
<evidence type="ECO:0000313" key="3">
    <source>
        <dbReference type="Proteomes" id="UP001161497"/>
    </source>
</evidence>
<feature type="chain" id="PRO_5046532235" description="Secreted protein" evidence="1">
    <location>
        <begin position="21"/>
        <end position="120"/>
    </location>
</feature>
<keyword evidence="3" id="KW-1185">Reference proteome</keyword>
<name>A0ABM9IER1_9BACT</name>
<protein>
    <recommendedName>
        <fullName evidence="4">Secreted protein</fullName>
    </recommendedName>
</protein>
<gene>
    <name evidence="2" type="ORF">MFUM_1857</name>
</gene>
<feature type="signal peptide" evidence="1">
    <location>
        <begin position="1"/>
        <end position="20"/>
    </location>
</feature>
<dbReference type="EMBL" id="OX458932">
    <property type="protein sequence ID" value="CAI9086180.1"/>
    <property type="molecule type" value="Genomic_DNA"/>
</dbReference>